<protein>
    <submittedName>
        <fullName evidence="2">Uncharacterized protein</fullName>
    </submittedName>
</protein>
<accession>A0A0N1GYI5</accession>
<dbReference type="AlphaFoldDB" id="A0A0N1GYI5"/>
<dbReference type="Proteomes" id="UP000038010">
    <property type="component" value="Unassembled WGS sequence"/>
</dbReference>
<dbReference type="EMBL" id="LFJN01000036">
    <property type="protein sequence ID" value="KPI35835.1"/>
    <property type="molecule type" value="Genomic_DNA"/>
</dbReference>
<keyword evidence="3" id="KW-1185">Reference proteome</keyword>
<evidence type="ECO:0000256" key="1">
    <source>
        <dbReference type="SAM" id="MobiDB-lite"/>
    </source>
</evidence>
<dbReference type="GeneID" id="28731783"/>
<organism evidence="2 3">
    <name type="scientific">Cyphellophora attinorum</name>
    <dbReference type="NCBI Taxonomy" id="1664694"/>
    <lineage>
        <taxon>Eukaryota</taxon>
        <taxon>Fungi</taxon>
        <taxon>Dikarya</taxon>
        <taxon>Ascomycota</taxon>
        <taxon>Pezizomycotina</taxon>
        <taxon>Eurotiomycetes</taxon>
        <taxon>Chaetothyriomycetidae</taxon>
        <taxon>Chaetothyriales</taxon>
        <taxon>Cyphellophoraceae</taxon>
        <taxon>Cyphellophora</taxon>
    </lineage>
</organism>
<evidence type="ECO:0000313" key="2">
    <source>
        <dbReference type="EMBL" id="KPI35835.1"/>
    </source>
</evidence>
<dbReference type="VEuPathDB" id="FungiDB:AB675_11087"/>
<gene>
    <name evidence="2" type="ORF">AB675_11087</name>
</gene>
<reference evidence="2 3" key="1">
    <citation type="submission" date="2015-06" db="EMBL/GenBank/DDBJ databases">
        <title>Draft genome of the ant-associated black yeast Phialophora attae CBS 131958.</title>
        <authorList>
            <person name="Moreno L.F."/>
            <person name="Stielow B.J."/>
            <person name="de Hoog S."/>
            <person name="Vicente V.A."/>
            <person name="Weiss V.A."/>
            <person name="de Vries M."/>
            <person name="Cruz L.M."/>
            <person name="Souza E.M."/>
        </authorList>
    </citation>
    <scope>NUCLEOTIDE SEQUENCE [LARGE SCALE GENOMIC DNA]</scope>
    <source>
        <strain evidence="2 3">CBS 131958</strain>
    </source>
</reference>
<feature type="region of interest" description="Disordered" evidence="1">
    <location>
        <begin position="20"/>
        <end position="44"/>
    </location>
</feature>
<name>A0A0N1GYI5_9EURO</name>
<evidence type="ECO:0000313" key="3">
    <source>
        <dbReference type="Proteomes" id="UP000038010"/>
    </source>
</evidence>
<sequence>MALFTGSEYLLRRRNINRSRNHHTPYTAEHSSLRQDSIHSTTAMSTEKSDRIQALCKHIWGSHCDYDIEYETDDNESYYTFIREDLIFDYGKQVWSNYAPVRGIDRAGREMERHLERMVREQAWEKMSEGNK</sequence>
<proteinExistence type="predicted"/>
<comment type="caution">
    <text evidence="2">The sequence shown here is derived from an EMBL/GenBank/DDBJ whole genome shotgun (WGS) entry which is preliminary data.</text>
</comment>
<dbReference type="RefSeq" id="XP_017995798.1">
    <property type="nucleotide sequence ID" value="XM_018139903.1"/>
</dbReference>